<dbReference type="Gene3D" id="2.40.160.180">
    <property type="entry name" value="Carbohydrate-selective porin OprB"/>
    <property type="match status" value="1"/>
</dbReference>
<dbReference type="Proteomes" id="UP001549291">
    <property type="component" value="Unassembled WGS sequence"/>
</dbReference>
<sequence>MNLAVDVGFGKLAGARDLTFHANMFQIHGGGLSRGALLNFMDVSGIEALPSTRRYEAWFERKWGTKLAFARGSSRPIQNS</sequence>
<evidence type="ECO:0000256" key="2">
    <source>
        <dbReference type="RuleBase" id="RU363072"/>
    </source>
</evidence>
<dbReference type="InterPro" id="IPR007049">
    <property type="entry name" value="Carb-sel_porin_OprB"/>
</dbReference>
<gene>
    <name evidence="3" type="ORF">ABIF63_005260</name>
</gene>
<dbReference type="EMBL" id="JBEPTQ010000002">
    <property type="protein sequence ID" value="MET4721154.1"/>
    <property type="molecule type" value="Genomic_DNA"/>
</dbReference>
<accession>A0ABV2RW37</accession>
<evidence type="ECO:0000256" key="1">
    <source>
        <dbReference type="ARBA" id="ARBA00008769"/>
    </source>
</evidence>
<comment type="caution">
    <text evidence="3">The sequence shown here is derived from an EMBL/GenBank/DDBJ whole genome shotgun (WGS) entry which is preliminary data.</text>
</comment>
<comment type="similarity">
    <text evidence="1 2">Belongs to the OprB family.</text>
</comment>
<organism evidence="3 4">
    <name type="scientific">Bradyrhizobium japonicum</name>
    <dbReference type="NCBI Taxonomy" id="375"/>
    <lineage>
        <taxon>Bacteria</taxon>
        <taxon>Pseudomonadati</taxon>
        <taxon>Pseudomonadota</taxon>
        <taxon>Alphaproteobacteria</taxon>
        <taxon>Hyphomicrobiales</taxon>
        <taxon>Nitrobacteraceae</taxon>
        <taxon>Bradyrhizobium</taxon>
    </lineage>
</organism>
<protein>
    <submittedName>
        <fullName evidence="3">Uncharacterized protein</fullName>
    </submittedName>
</protein>
<dbReference type="Pfam" id="PF04966">
    <property type="entry name" value="OprB"/>
    <property type="match status" value="1"/>
</dbReference>
<reference evidence="3 4" key="1">
    <citation type="submission" date="2024-06" db="EMBL/GenBank/DDBJ databases">
        <title>Genomic Encyclopedia of Type Strains, Phase V (KMG-V): Genome sequencing to study the core and pangenomes of soil and plant-associated prokaryotes.</title>
        <authorList>
            <person name="Whitman W."/>
        </authorList>
    </citation>
    <scope>NUCLEOTIDE SEQUENCE [LARGE SCALE GENOMIC DNA]</scope>
    <source>
        <strain evidence="3 4">USDA 160</strain>
    </source>
</reference>
<keyword evidence="4" id="KW-1185">Reference proteome</keyword>
<name>A0ABV2RW37_BRAJP</name>
<proteinExistence type="inferred from homology"/>
<evidence type="ECO:0000313" key="3">
    <source>
        <dbReference type="EMBL" id="MET4721154.1"/>
    </source>
</evidence>
<evidence type="ECO:0000313" key="4">
    <source>
        <dbReference type="Proteomes" id="UP001549291"/>
    </source>
</evidence>
<dbReference type="InterPro" id="IPR038673">
    <property type="entry name" value="OprB_sf"/>
</dbReference>